<dbReference type="GO" id="GO:0006123">
    <property type="term" value="P:mitochondrial electron transport, cytochrome c to oxygen"/>
    <property type="evidence" value="ECO:0007669"/>
    <property type="project" value="UniProtKB-UniRule"/>
</dbReference>
<keyword evidence="8 11" id="KW-0496">Mitochondrion</keyword>
<keyword evidence="9 11" id="KW-0472">Membrane</keyword>
<dbReference type="GO" id="GO:0045277">
    <property type="term" value="C:respiratory chain complex IV"/>
    <property type="evidence" value="ECO:0007669"/>
    <property type="project" value="UniProtKB-UniRule"/>
</dbReference>
<evidence type="ECO:0000256" key="5">
    <source>
        <dbReference type="ARBA" id="ARBA00022792"/>
    </source>
</evidence>
<evidence type="ECO:0000256" key="9">
    <source>
        <dbReference type="ARBA" id="ARBA00023136"/>
    </source>
</evidence>
<comment type="caution">
    <text evidence="12">The sequence shown here is derived from an EMBL/GenBank/DDBJ whole genome shotgun (WGS) entry which is preliminary data.</text>
</comment>
<evidence type="ECO:0000256" key="3">
    <source>
        <dbReference type="ARBA" id="ARBA00010514"/>
    </source>
</evidence>
<name>A0A507BEC9_9PEZI</name>
<keyword evidence="5 11" id="KW-0999">Mitochondrion inner membrane</keyword>
<dbReference type="GO" id="GO:0005743">
    <property type="term" value="C:mitochondrial inner membrane"/>
    <property type="evidence" value="ECO:0007669"/>
    <property type="project" value="UniProtKB-SubCell"/>
</dbReference>
<accession>A0A507BEC9</accession>
<evidence type="ECO:0000256" key="6">
    <source>
        <dbReference type="ARBA" id="ARBA00022946"/>
    </source>
</evidence>
<evidence type="ECO:0000313" key="12">
    <source>
        <dbReference type="EMBL" id="TPX17114.1"/>
    </source>
</evidence>
<evidence type="ECO:0000313" key="13">
    <source>
        <dbReference type="Proteomes" id="UP000319257"/>
    </source>
</evidence>
<dbReference type="Pfam" id="PF02935">
    <property type="entry name" value="COX7C"/>
    <property type="match status" value="1"/>
</dbReference>
<dbReference type="OrthoDB" id="9974841at2759"/>
<evidence type="ECO:0000256" key="1">
    <source>
        <dbReference type="ARBA" id="ARBA00004434"/>
    </source>
</evidence>
<proteinExistence type="inferred from homology"/>
<comment type="subunit">
    <text evidence="11">Component of the cytochrome c oxidase (complex IV, CIV), a multisubunit enzyme composed of a catalytic core of 3 subunits and several supernumerary subunits. The complex exists as a monomer or a dimer and forms supercomplexes (SCs) in the inner mitochondrial membrane with ubiquinol-cytochrome c oxidoreductase (cytochrome b-c1 complex, complex III, CIII).</text>
</comment>
<dbReference type="AlphaFoldDB" id="A0A507BEC9"/>
<dbReference type="InParanoid" id="A0A507BEC9"/>
<dbReference type="Proteomes" id="UP000319257">
    <property type="component" value="Unassembled WGS sequence"/>
</dbReference>
<evidence type="ECO:0000256" key="8">
    <source>
        <dbReference type="ARBA" id="ARBA00023128"/>
    </source>
</evidence>
<evidence type="ECO:0000256" key="7">
    <source>
        <dbReference type="ARBA" id="ARBA00022989"/>
    </source>
</evidence>
<feature type="transmembrane region" description="Helical" evidence="11">
    <location>
        <begin position="57"/>
        <end position="77"/>
    </location>
</feature>
<keyword evidence="13" id="KW-1185">Reference proteome</keyword>
<dbReference type="InterPro" id="IPR036636">
    <property type="entry name" value="COX7C/Cox8_sf"/>
</dbReference>
<dbReference type="EMBL" id="SKBQ01000014">
    <property type="protein sequence ID" value="TPX17114.1"/>
    <property type="molecule type" value="Genomic_DNA"/>
</dbReference>
<gene>
    <name evidence="12" type="ORF">E0L32_003232</name>
</gene>
<protein>
    <recommendedName>
        <fullName evidence="10 11">Cytochrome c oxidase subunit 8, mitochondrial</fullName>
    </recommendedName>
    <alternativeName>
        <fullName evidence="11">Cytochrome c oxidase polypeptide VIII</fullName>
    </alternativeName>
</protein>
<evidence type="ECO:0000256" key="11">
    <source>
        <dbReference type="RuleBase" id="RU368123"/>
    </source>
</evidence>
<comment type="pathway">
    <text evidence="2 11">Energy metabolism; oxidative phosphorylation.</text>
</comment>
<keyword evidence="6 11" id="KW-0809">Transit peptide</keyword>
<dbReference type="SUPFAM" id="SSF81427">
    <property type="entry name" value="Mitochondrial cytochrome c oxidase subunit VIIc (aka VIIIa)"/>
    <property type="match status" value="1"/>
</dbReference>
<evidence type="ECO:0000256" key="4">
    <source>
        <dbReference type="ARBA" id="ARBA00022692"/>
    </source>
</evidence>
<organism evidence="12 13">
    <name type="scientific">Thyridium curvatum</name>
    <dbReference type="NCBI Taxonomy" id="1093900"/>
    <lineage>
        <taxon>Eukaryota</taxon>
        <taxon>Fungi</taxon>
        <taxon>Dikarya</taxon>
        <taxon>Ascomycota</taxon>
        <taxon>Pezizomycotina</taxon>
        <taxon>Sordariomycetes</taxon>
        <taxon>Sordariomycetidae</taxon>
        <taxon>Thyridiales</taxon>
        <taxon>Thyridiaceae</taxon>
        <taxon>Thyridium</taxon>
    </lineage>
</organism>
<dbReference type="STRING" id="1093900.A0A507BEC9"/>
<dbReference type="FunFam" id="4.10.49.10:FF:000001">
    <property type="entry name" value="Cytochrome c oxidase subunit 7C"/>
    <property type="match status" value="1"/>
</dbReference>
<dbReference type="RefSeq" id="XP_030998825.1">
    <property type="nucleotide sequence ID" value="XM_031137510.1"/>
</dbReference>
<dbReference type="InterPro" id="IPR004202">
    <property type="entry name" value="COX7C/Cox8"/>
</dbReference>
<evidence type="ECO:0000256" key="2">
    <source>
        <dbReference type="ARBA" id="ARBA00004673"/>
    </source>
</evidence>
<dbReference type="Gene3D" id="4.10.49.10">
    <property type="entry name" value="Cytochrome c oxidase subunit VIIc"/>
    <property type="match status" value="1"/>
</dbReference>
<comment type="subcellular location">
    <subcellularLocation>
        <location evidence="1 11">Mitochondrion inner membrane</location>
        <topology evidence="1 11">Single-pass membrane protein</topology>
    </subcellularLocation>
</comment>
<dbReference type="PANTHER" id="PTHR13313:SF0">
    <property type="entry name" value="CYTOCHROME C OXIDASE SUBUNIT 7C, MITOCHONDRIAL"/>
    <property type="match status" value="1"/>
</dbReference>
<keyword evidence="7 11" id="KW-1133">Transmembrane helix</keyword>
<comment type="similarity">
    <text evidence="3 11">Belongs to the cytochrome c oxidase VIIc family.</text>
</comment>
<sequence length="81" mass="9256">MLSRAAVRAVPRTSTALVARRGFHATRSQLSSPYHYAEGPYTNIPFNPRTKWFGLRFTLFCVTGFFAPFGIVAWQTYKPRN</sequence>
<comment type="function">
    <text evidence="11">Component of the cytochrome c oxidase, the last enzyme in the mitochondrial electron transport chain which drives oxidative phosphorylation. The respiratory chain contains 3 multisubunit complexes succinate dehydrogenase (complex II, CII), ubiquinol-cytochrome c oxidoreductase (cytochrome b-c1 complex, complex III, CIII) and cytochrome c oxidase (complex IV, CIV), that cooperate to transfer electrons derived from NADH and succinate to molecular oxygen, creating an electrochemical gradient over the inner membrane that drives transmembrane transport and the ATP synthase. Cytochrome c oxidase is the component of the respiratory chain that catalyzes the reduction of oxygen to water. Electrons originating from reduced cytochrome c in the intermembrane space (IMS) are transferred via the dinuclear copper A center (CU(A)) of subunit 2 and heme A of subunit 1 to the active site in subunit 1, a binuclear center (BNC) formed by heme A3 and copper B (CU(B)). The BNC reduces molecular oxygen to 2 water molecules using 4 electrons from cytochrome c in the IMS and 4 protons from the mitochondrial matrix.</text>
</comment>
<dbReference type="UniPathway" id="UPA00705"/>
<reference evidence="12 13" key="1">
    <citation type="submission" date="2019-06" db="EMBL/GenBank/DDBJ databases">
        <title>Draft genome sequence of the filamentous fungus Phialemoniopsis curvata isolated from diesel fuel.</title>
        <authorList>
            <person name="Varaljay V.A."/>
            <person name="Lyon W.J."/>
            <person name="Crouch A.L."/>
            <person name="Drake C.E."/>
            <person name="Hollomon J.M."/>
            <person name="Nadeau L.J."/>
            <person name="Nunn H.S."/>
            <person name="Stevenson B.S."/>
            <person name="Bojanowski C.L."/>
            <person name="Crookes-Goodson W.J."/>
        </authorList>
    </citation>
    <scope>NUCLEOTIDE SEQUENCE [LARGE SCALE GENOMIC DNA]</scope>
    <source>
        <strain evidence="12 13">D216</strain>
    </source>
</reference>
<keyword evidence="4 11" id="KW-0812">Transmembrane</keyword>
<dbReference type="PANTHER" id="PTHR13313">
    <property type="entry name" value="CYTOCHROME C OXIDASE SUBUNIT VIIC"/>
    <property type="match status" value="1"/>
</dbReference>
<dbReference type="GeneID" id="41970679"/>
<evidence type="ECO:0000256" key="10">
    <source>
        <dbReference type="ARBA" id="ARBA00071004"/>
    </source>
</evidence>